<protein>
    <recommendedName>
        <fullName evidence="3">DUF4124 domain-containing protein</fullName>
    </recommendedName>
</protein>
<reference evidence="1 2" key="1">
    <citation type="submission" date="2016-10" db="EMBL/GenBank/DDBJ databases">
        <authorList>
            <person name="de Groot N.N."/>
        </authorList>
    </citation>
    <scope>NUCLEOTIDE SEQUENCE [LARGE SCALE GENOMIC DNA]</scope>
    <source>
        <strain evidence="1 2">DSM 21228</strain>
    </source>
</reference>
<gene>
    <name evidence="1" type="ORF">SAMN05660964_00122</name>
</gene>
<organism evidence="1 2">
    <name type="scientific">Thiothrix caldifontis</name>
    <dbReference type="NCBI Taxonomy" id="525918"/>
    <lineage>
        <taxon>Bacteria</taxon>
        <taxon>Pseudomonadati</taxon>
        <taxon>Pseudomonadota</taxon>
        <taxon>Gammaproteobacteria</taxon>
        <taxon>Thiotrichales</taxon>
        <taxon>Thiotrichaceae</taxon>
        <taxon>Thiothrix</taxon>
    </lineage>
</organism>
<dbReference type="STRING" id="525918.SAMN05660964_00122"/>
<dbReference type="AlphaFoldDB" id="A0A1H3VJC4"/>
<dbReference type="PROSITE" id="PS51257">
    <property type="entry name" value="PROKAR_LIPOPROTEIN"/>
    <property type="match status" value="1"/>
</dbReference>
<keyword evidence="2" id="KW-1185">Reference proteome</keyword>
<accession>A0A1H3VJC4</accession>
<sequence length="223" mass="25144">MKNSILIIFITVLAGCQADAENKTEITTASTSLTPTSMAVQQHNTIIPAQRPASSTQQQTGKRVYKCTSPNDSTVYTDKACDSPEKVISIEQVRANRNTLVATYAHQQTVSISKQPKAIPNAYQKPSSHEINTRYDNLAREINSIIDRKDKLRLSQVLSTLEQDRTQALSMRAEVKQSHDIHTRFDNMAREARARSENSMLAHELLKIERQRNAALYRNDVTF</sequence>
<name>A0A1H3VJC4_9GAMM</name>
<evidence type="ECO:0000313" key="2">
    <source>
        <dbReference type="Proteomes" id="UP000199397"/>
    </source>
</evidence>
<dbReference type="EMBL" id="FNQP01000001">
    <property type="protein sequence ID" value="SDZ74903.1"/>
    <property type="molecule type" value="Genomic_DNA"/>
</dbReference>
<evidence type="ECO:0008006" key="3">
    <source>
        <dbReference type="Google" id="ProtNLM"/>
    </source>
</evidence>
<evidence type="ECO:0000313" key="1">
    <source>
        <dbReference type="EMBL" id="SDZ74903.1"/>
    </source>
</evidence>
<dbReference type="RefSeq" id="WP_093064334.1">
    <property type="nucleotide sequence ID" value="NZ_FNQP01000001.1"/>
</dbReference>
<proteinExistence type="predicted"/>
<dbReference type="Proteomes" id="UP000199397">
    <property type="component" value="Unassembled WGS sequence"/>
</dbReference>